<evidence type="ECO:0000256" key="1">
    <source>
        <dbReference type="ARBA" id="ARBA00023015"/>
    </source>
</evidence>
<dbReference type="GO" id="GO:0045892">
    <property type="term" value="P:negative regulation of DNA-templated transcription"/>
    <property type="evidence" value="ECO:0007669"/>
    <property type="project" value="TreeGrafter"/>
</dbReference>
<evidence type="ECO:0000256" key="2">
    <source>
        <dbReference type="ARBA" id="ARBA00023125"/>
    </source>
</evidence>
<dbReference type="GO" id="GO:0003677">
    <property type="term" value="F:DNA binding"/>
    <property type="evidence" value="ECO:0007669"/>
    <property type="project" value="UniProtKB-KW"/>
</dbReference>
<dbReference type="AlphaFoldDB" id="A0A1H3VVQ4"/>
<dbReference type="PANTHER" id="PTHR30136">
    <property type="entry name" value="HELIX-TURN-HELIX TRANSCRIPTIONAL REGULATOR, ICLR FAMILY"/>
    <property type="match status" value="1"/>
</dbReference>
<dbReference type="InterPro" id="IPR014757">
    <property type="entry name" value="Tscrpt_reg_IclR_C"/>
</dbReference>
<dbReference type="EMBL" id="FNQN01000001">
    <property type="protein sequence ID" value="SDZ78935.1"/>
    <property type="molecule type" value="Genomic_DNA"/>
</dbReference>
<feature type="domain" description="HTH iclR-type" evidence="4">
    <location>
        <begin position="6"/>
        <end position="65"/>
    </location>
</feature>
<gene>
    <name evidence="6" type="ORF">SAMN05660420_00316</name>
</gene>
<feature type="domain" description="IclR-ED" evidence="5">
    <location>
        <begin position="66"/>
        <end position="249"/>
    </location>
</feature>
<dbReference type="InterPro" id="IPR036388">
    <property type="entry name" value="WH-like_DNA-bd_sf"/>
</dbReference>
<dbReference type="Pfam" id="PF01614">
    <property type="entry name" value="IclR_C"/>
    <property type="match status" value="1"/>
</dbReference>
<dbReference type="InterPro" id="IPR005471">
    <property type="entry name" value="Tscrpt_reg_IclR_N"/>
</dbReference>
<dbReference type="Gene3D" id="3.30.450.40">
    <property type="match status" value="1"/>
</dbReference>
<dbReference type="InterPro" id="IPR029016">
    <property type="entry name" value="GAF-like_dom_sf"/>
</dbReference>
<evidence type="ECO:0000259" key="4">
    <source>
        <dbReference type="PROSITE" id="PS51077"/>
    </source>
</evidence>
<dbReference type="PANTHER" id="PTHR30136:SF7">
    <property type="entry name" value="HTH-TYPE TRANSCRIPTIONAL REGULATOR KDGR-RELATED"/>
    <property type="match status" value="1"/>
</dbReference>
<dbReference type="RefSeq" id="WP_092344172.1">
    <property type="nucleotide sequence ID" value="NZ_FNQN01000001.1"/>
</dbReference>
<name>A0A1H3VVQ4_9BACT</name>
<dbReference type="Proteomes" id="UP000199409">
    <property type="component" value="Unassembled WGS sequence"/>
</dbReference>
<dbReference type="STRING" id="37625.SAMN05660420_00316"/>
<keyword evidence="3" id="KW-0804">Transcription</keyword>
<dbReference type="Pfam" id="PF09339">
    <property type="entry name" value="HTH_IclR"/>
    <property type="match status" value="1"/>
</dbReference>
<dbReference type="SUPFAM" id="SSF46785">
    <property type="entry name" value="Winged helix' DNA-binding domain"/>
    <property type="match status" value="1"/>
</dbReference>
<dbReference type="SMART" id="SM00346">
    <property type="entry name" value="HTH_ICLR"/>
    <property type="match status" value="1"/>
</dbReference>
<dbReference type="OrthoDB" id="5416964at2"/>
<keyword evidence="2" id="KW-0238">DNA-binding</keyword>
<dbReference type="PROSITE" id="PS51078">
    <property type="entry name" value="ICLR_ED"/>
    <property type="match status" value="1"/>
</dbReference>
<sequence>MAYKLSTTVLKAFQVLEYVGANQPVLPSSIVKDLELNRTNVHRLLATLSEIGYVVKTAEGFSLTFKLLKLGRTIPLSKDLRNTAKPYMIDLINRVGENVYLCVRVEDMVFAIDDVKSSHRLTLNPDISYSYPIHSCASGKLFLSELTPSDRREYIETLHLEGLGRNTITDKLKLHRQAEEAKKTGYATDLFEFSDDILSIAAPIYNYDHKIIATIAISGPGTRLTEADMTAHIPDLQATARELSRCFGSGKNS</sequence>
<dbReference type="PROSITE" id="PS51077">
    <property type="entry name" value="HTH_ICLR"/>
    <property type="match status" value="1"/>
</dbReference>
<evidence type="ECO:0000313" key="7">
    <source>
        <dbReference type="Proteomes" id="UP000199409"/>
    </source>
</evidence>
<accession>A0A1H3VVQ4</accession>
<dbReference type="Gene3D" id="1.10.10.10">
    <property type="entry name" value="Winged helix-like DNA-binding domain superfamily/Winged helix DNA-binding domain"/>
    <property type="match status" value="1"/>
</dbReference>
<keyword evidence="1" id="KW-0805">Transcription regulation</keyword>
<dbReference type="SUPFAM" id="SSF55781">
    <property type="entry name" value="GAF domain-like"/>
    <property type="match status" value="1"/>
</dbReference>
<dbReference type="GO" id="GO:0003700">
    <property type="term" value="F:DNA-binding transcription factor activity"/>
    <property type="evidence" value="ECO:0007669"/>
    <property type="project" value="TreeGrafter"/>
</dbReference>
<proteinExistence type="predicted"/>
<evidence type="ECO:0000313" key="6">
    <source>
        <dbReference type="EMBL" id="SDZ78935.1"/>
    </source>
</evidence>
<protein>
    <submittedName>
        <fullName evidence="6">Transcriptional regulator, IclR family</fullName>
    </submittedName>
</protein>
<keyword evidence="7" id="KW-1185">Reference proteome</keyword>
<dbReference type="InterPro" id="IPR050707">
    <property type="entry name" value="HTH_MetabolicPath_Reg"/>
</dbReference>
<evidence type="ECO:0000259" key="5">
    <source>
        <dbReference type="PROSITE" id="PS51078"/>
    </source>
</evidence>
<dbReference type="InterPro" id="IPR036390">
    <property type="entry name" value="WH_DNA-bd_sf"/>
</dbReference>
<organism evidence="6 7">
    <name type="scientific">Desulfuromusa kysingii</name>
    <dbReference type="NCBI Taxonomy" id="37625"/>
    <lineage>
        <taxon>Bacteria</taxon>
        <taxon>Pseudomonadati</taxon>
        <taxon>Thermodesulfobacteriota</taxon>
        <taxon>Desulfuromonadia</taxon>
        <taxon>Desulfuromonadales</taxon>
        <taxon>Geopsychrobacteraceae</taxon>
        <taxon>Desulfuromusa</taxon>
    </lineage>
</organism>
<evidence type="ECO:0000256" key="3">
    <source>
        <dbReference type="ARBA" id="ARBA00023163"/>
    </source>
</evidence>
<reference evidence="6 7" key="1">
    <citation type="submission" date="2016-10" db="EMBL/GenBank/DDBJ databases">
        <authorList>
            <person name="de Groot N.N."/>
        </authorList>
    </citation>
    <scope>NUCLEOTIDE SEQUENCE [LARGE SCALE GENOMIC DNA]</scope>
    <source>
        <strain evidence="6 7">DSM 7343</strain>
    </source>
</reference>